<dbReference type="PANTHER" id="PTHR31602:SF42">
    <property type="entry name" value="GROWTH-REGULATING FACTOR 2"/>
    <property type="match status" value="1"/>
</dbReference>
<feature type="region of interest" description="Disordered" evidence="6">
    <location>
        <begin position="108"/>
        <end position="170"/>
    </location>
</feature>
<protein>
    <recommendedName>
        <fullName evidence="5">Growth-regulating factor</fullName>
    </recommendedName>
</protein>
<keyword evidence="3 4" id="KW-0539">Nucleus</keyword>
<keyword evidence="5" id="KW-0010">Activator</keyword>
<comment type="function">
    <text evidence="5">Transcription activator.</text>
</comment>
<dbReference type="SMART" id="SM00951">
    <property type="entry name" value="QLQ"/>
    <property type="match status" value="1"/>
</dbReference>
<feature type="compositionally biased region" description="Low complexity" evidence="6">
    <location>
        <begin position="137"/>
        <end position="148"/>
    </location>
</feature>
<comment type="subcellular location">
    <subcellularLocation>
        <location evidence="1 4 5">Nucleus</location>
    </subcellularLocation>
</comment>
<dbReference type="GO" id="GO:0032502">
    <property type="term" value="P:developmental process"/>
    <property type="evidence" value="ECO:0007669"/>
    <property type="project" value="InterPro"/>
</dbReference>
<gene>
    <name evidence="9" type="primary">GRF6</name>
    <name evidence="9" type="ORF">AXF42_Ash010380</name>
</gene>
<name>A0A2I0BDV4_9ASPA</name>
<keyword evidence="5" id="KW-0804">Transcription</keyword>
<organism evidence="9 10">
    <name type="scientific">Apostasia shenzhenica</name>
    <dbReference type="NCBI Taxonomy" id="1088818"/>
    <lineage>
        <taxon>Eukaryota</taxon>
        <taxon>Viridiplantae</taxon>
        <taxon>Streptophyta</taxon>
        <taxon>Embryophyta</taxon>
        <taxon>Tracheophyta</taxon>
        <taxon>Spermatophyta</taxon>
        <taxon>Magnoliopsida</taxon>
        <taxon>Liliopsida</taxon>
        <taxon>Asparagales</taxon>
        <taxon>Orchidaceae</taxon>
        <taxon>Apostasioideae</taxon>
        <taxon>Apostasia</taxon>
    </lineage>
</organism>
<feature type="domain" description="QLQ" evidence="7">
    <location>
        <begin position="11"/>
        <end position="46"/>
    </location>
</feature>
<dbReference type="Pfam" id="PF08879">
    <property type="entry name" value="WRC"/>
    <property type="match status" value="1"/>
</dbReference>
<evidence type="ECO:0000313" key="10">
    <source>
        <dbReference type="Proteomes" id="UP000236161"/>
    </source>
</evidence>
<dbReference type="EMBL" id="KZ451888">
    <property type="protein sequence ID" value="PKA65971.1"/>
    <property type="molecule type" value="Genomic_DNA"/>
</dbReference>
<feature type="compositionally biased region" description="Polar residues" evidence="6">
    <location>
        <begin position="159"/>
        <end position="170"/>
    </location>
</feature>
<dbReference type="GO" id="GO:0005634">
    <property type="term" value="C:nucleus"/>
    <property type="evidence" value="ECO:0007669"/>
    <property type="project" value="UniProtKB-SubCell"/>
</dbReference>
<dbReference type="InterPro" id="IPR014978">
    <property type="entry name" value="Gln-Leu-Gln_QLQ"/>
</dbReference>
<dbReference type="InterPro" id="IPR014977">
    <property type="entry name" value="WRC_dom"/>
</dbReference>
<dbReference type="PROSITE" id="PS51667">
    <property type="entry name" value="WRC"/>
    <property type="match status" value="1"/>
</dbReference>
<comment type="domain">
    <text evidence="5">The QLQ domain and WRC domain may be involved in protein-protein interaction and DNA-binding, respectively.</text>
</comment>
<comment type="similarity">
    <text evidence="2 5">Belongs to the GRF family.</text>
</comment>
<dbReference type="InterPro" id="IPR031137">
    <property type="entry name" value="GRF"/>
</dbReference>
<evidence type="ECO:0000256" key="2">
    <source>
        <dbReference type="ARBA" id="ARBA00008122"/>
    </source>
</evidence>
<feature type="short sequence motif" description="Bipartite nuclear localization signal" evidence="4">
    <location>
        <begin position="109"/>
        <end position="116"/>
    </location>
</feature>
<dbReference type="PROSITE" id="PS51666">
    <property type="entry name" value="QLQ"/>
    <property type="match status" value="1"/>
</dbReference>
<dbReference type="STRING" id="1088818.A0A2I0BDV4"/>
<keyword evidence="5" id="KW-0805">Transcription regulation</keyword>
<dbReference type="GO" id="GO:0006355">
    <property type="term" value="P:regulation of DNA-templated transcription"/>
    <property type="evidence" value="ECO:0007669"/>
    <property type="project" value="InterPro"/>
</dbReference>
<evidence type="ECO:0000259" key="8">
    <source>
        <dbReference type="PROSITE" id="PS51667"/>
    </source>
</evidence>
<keyword evidence="10" id="KW-1185">Reference proteome</keyword>
<evidence type="ECO:0000313" key="9">
    <source>
        <dbReference type="EMBL" id="PKA65971.1"/>
    </source>
</evidence>
<feature type="domain" description="WRC" evidence="8">
    <location>
        <begin position="76"/>
        <end position="120"/>
    </location>
</feature>
<evidence type="ECO:0000256" key="5">
    <source>
        <dbReference type="RuleBase" id="RU367127"/>
    </source>
</evidence>
<accession>A0A2I0BDV4</accession>
<dbReference type="GO" id="GO:0005524">
    <property type="term" value="F:ATP binding"/>
    <property type="evidence" value="ECO:0007669"/>
    <property type="project" value="UniProtKB-UniRule"/>
</dbReference>
<dbReference type="AlphaFoldDB" id="A0A2I0BDV4"/>
<dbReference type="Proteomes" id="UP000236161">
    <property type="component" value="Unassembled WGS sequence"/>
</dbReference>
<evidence type="ECO:0000256" key="4">
    <source>
        <dbReference type="PROSITE-ProRule" id="PRU01002"/>
    </source>
</evidence>
<reference evidence="9 10" key="1">
    <citation type="journal article" date="2017" name="Nature">
        <title>The Apostasia genome and the evolution of orchids.</title>
        <authorList>
            <person name="Zhang G.Q."/>
            <person name="Liu K.W."/>
            <person name="Li Z."/>
            <person name="Lohaus R."/>
            <person name="Hsiao Y.Y."/>
            <person name="Niu S.C."/>
            <person name="Wang J.Y."/>
            <person name="Lin Y.C."/>
            <person name="Xu Q."/>
            <person name="Chen L.J."/>
            <person name="Yoshida K."/>
            <person name="Fujiwara S."/>
            <person name="Wang Z.W."/>
            <person name="Zhang Y.Q."/>
            <person name="Mitsuda N."/>
            <person name="Wang M."/>
            <person name="Liu G.H."/>
            <person name="Pecoraro L."/>
            <person name="Huang H.X."/>
            <person name="Xiao X.J."/>
            <person name="Lin M."/>
            <person name="Wu X.Y."/>
            <person name="Wu W.L."/>
            <person name="Chen Y.Y."/>
            <person name="Chang S.B."/>
            <person name="Sakamoto S."/>
            <person name="Ohme-Takagi M."/>
            <person name="Yagi M."/>
            <person name="Zeng S.J."/>
            <person name="Shen C.Y."/>
            <person name="Yeh C.M."/>
            <person name="Luo Y.B."/>
            <person name="Tsai W.C."/>
            <person name="Van de Peer Y."/>
            <person name="Liu Z.J."/>
        </authorList>
    </citation>
    <scope>NUCLEOTIDE SEQUENCE [LARGE SCALE GENOMIC DNA]</scope>
    <source>
        <strain evidence="10">cv. Shenzhen</strain>
        <tissue evidence="9">Stem</tissue>
    </source>
</reference>
<evidence type="ECO:0000259" key="7">
    <source>
        <dbReference type="PROSITE" id="PS51666"/>
    </source>
</evidence>
<feature type="region of interest" description="Disordered" evidence="6">
    <location>
        <begin position="372"/>
        <end position="398"/>
    </location>
</feature>
<feature type="compositionally biased region" description="Polar residues" evidence="6">
    <location>
        <begin position="372"/>
        <end position="392"/>
    </location>
</feature>
<dbReference type="PANTHER" id="PTHR31602">
    <property type="entry name" value="GROWTH-REGULATING FACTOR 5"/>
    <property type="match status" value="1"/>
</dbReference>
<sequence>MQGVVGGKNVPFTLPQRMELEQQMLIYNYIRANVPIPANLLSSLRRGLNTSGLSGSYRPNAAWWGYFHPGFAGNADPEPGRCRRTDGKKWRCSRDAVPDQKYCERHINRGRHRSRKPVEGQGGHAKKPMQIISNPTSASAVSSGGQSSNELTVGGKLIQNPQPTADTPPSQLWILAGGKAVNDHGEKAAVPLIVSSTPKPFNSLFSTSKSCSPLELDSGDCLLSQLGGAFAATNNNTNFSSPLELHDWPSSLSDCSTITWPGAAEEMQPERSQLSLPFPMTSSDFSSSSSSPTAEKLSPLHMGLGIRGFTNELNRFQMSWRSSPWEAPARASAAMAGPLGEALASTGAAGMDENKIFLSLMNESWDLSPQLASSTRTHMQHTALSSASSASGNDLAAAEKNTTQEGFSCFFGTKNPNSSSFPL</sequence>
<proteinExistence type="inferred from homology"/>
<evidence type="ECO:0000256" key="3">
    <source>
        <dbReference type="ARBA" id="ARBA00023242"/>
    </source>
</evidence>
<evidence type="ECO:0000256" key="6">
    <source>
        <dbReference type="SAM" id="MobiDB-lite"/>
    </source>
</evidence>
<feature type="short sequence motif" description="Bipartite nuclear localization signal" evidence="4">
    <location>
        <begin position="81"/>
        <end position="91"/>
    </location>
</feature>
<dbReference type="GO" id="GO:0006351">
    <property type="term" value="P:DNA-templated transcription"/>
    <property type="evidence" value="ECO:0007669"/>
    <property type="project" value="UniProtKB-UniRule"/>
</dbReference>
<evidence type="ECO:0000256" key="1">
    <source>
        <dbReference type="ARBA" id="ARBA00004123"/>
    </source>
</evidence>
<dbReference type="Pfam" id="PF08880">
    <property type="entry name" value="QLQ"/>
    <property type="match status" value="1"/>
</dbReference>
<dbReference type="OrthoDB" id="1927209at2759"/>